<gene>
    <name evidence="2" type="ORF">GCM10011579_086720</name>
</gene>
<feature type="transmembrane region" description="Helical" evidence="1">
    <location>
        <begin position="9"/>
        <end position="29"/>
    </location>
</feature>
<accession>A0A917YFF3</accession>
<evidence type="ECO:0000313" key="3">
    <source>
        <dbReference type="Proteomes" id="UP000600365"/>
    </source>
</evidence>
<comment type="caution">
    <text evidence="2">The sequence shown here is derived from an EMBL/GenBank/DDBJ whole genome shotgun (WGS) entry which is preliminary data.</text>
</comment>
<feature type="transmembrane region" description="Helical" evidence="1">
    <location>
        <begin position="49"/>
        <end position="71"/>
    </location>
</feature>
<dbReference type="EMBL" id="BMMM01000024">
    <property type="protein sequence ID" value="GGN90632.1"/>
    <property type="molecule type" value="Genomic_DNA"/>
</dbReference>
<keyword evidence="1" id="KW-0812">Transmembrane</keyword>
<name>A0A917YFF3_9ACTN</name>
<dbReference type="RefSeq" id="WP_189191628.1">
    <property type="nucleotide sequence ID" value="NZ_BMMM01000024.1"/>
</dbReference>
<keyword evidence="3" id="KW-1185">Reference proteome</keyword>
<evidence type="ECO:0000256" key="1">
    <source>
        <dbReference type="SAM" id="Phobius"/>
    </source>
</evidence>
<keyword evidence="1" id="KW-0472">Membrane</keyword>
<protein>
    <submittedName>
        <fullName evidence="2">Uncharacterized protein</fullName>
    </submittedName>
</protein>
<reference evidence="2 3" key="1">
    <citation type="journal article" date="2014" name="Int. J. Syst. Evol. Microbiol.">
        <title>Complete genome sequence of Corynebacterium casei LMG S-19264T (=DSM 44701T), isolated from a smear-ripened cheese.</title>
        <authorList>
            <consortium name="US DOE Joint Genome Institute (JGI-PGF)"/>
            <person name="Walter F."/>
            <person name="Albersmeier A."/>
            <person name="Kalinowski J."/>
            <person name="Ruckert C."/>
        </authorList>
    </citation>
    <scope>NUCLEOTIDE SEQUENCE [LARGE SCALE GENOMIC DNA]</scope>
    <source>
        <strain evidence="2 3">CGMCC 4.7111</strain>
    </source>
</reference>
<dbReference type="AlphaFoldDB" id="A0A917YFF3"/>
<keyword evidence="1" id="KW-1133">Transmembrane helix</keyword>
<feature type="transmembrane region" description="Helical" evidence="1">
    <location>
        <begin position="78"/>
        <end position="97"/>
    </location>
</feature>
<organism evidence="2 3">
    <name type="scientific">Streptomyces albiflavescens</name>
    <dbReference type="NCBI Taxonomy" id="1623582"/>
    <lineage>
        <taxon>Bacteria</taxon>
        <taxon>Bacillati</taxon>
        <taxon>Actinomycetota</taxon>
        <taxon>Actinomycetes</taxon>
        <taxon>Kitasatosporales</taxon>
        <taxon>Streptomycetaceae</taxon>
        <taxon>Streptomyces</taxon>
    </lineage>
</organism>
<proteinExistence type="predicted"/>
<sequence>MRSAKAIRVISRVLGLIGIFALLISALVLSPKIPGAGLTRANTDSDASASSLFMLQAAMVMSALGAVLLGWRERKIGISALVLVAAISRYLSLAGFIY</sequence>
<dbReference type="Proteomes" id="UP000600365">
    <property type="component" value="Unassembled WGS sequence"/>
</dbReference>
<evidence type="ECO:0000313" key="2">
    <source>
        <dbReference type="EMBL" id="GGN90632.1"/>
    </source>
</evidence>